<dbReference type="Gene3D" id="3.40.50.300">
    <property type="entry name" value="P-loop containing nucleotide triphosphate hydrolases"/>
    <property type="match status" value="1"/>
</dbReference>
<dbReference type="EMBL" id="FOIT01000003">
    <property type="protein sequence ID" value="SEW03734.1"/>
    <property type="molecule type" value="Genomic_DNA"/>
</dbReference>
<keyword evidence="8" id="KW-1133">Transmembrane helix</keyword>
<feature type="domain" description="ABC transporter" evidence="9">
    <location>
        <begin position="23"/>
        <end position="248"/>
    </location>
</feature>
<sequence>MMTYKVVFENVTKAFEVKNSNFSKLKSLFYRSKRERENAKSFYALNNISFVVEEGDSVGIFGLNGSGKSTLLDLIGGVTQPTKGKITVNGTISYVAISAGLENDLTGLENIRYKCLMHGLNNREIDELFDSIVEYSELGEFINQPLRVYSSGMRSKLGFAIAIHMDPDILIIDEALSVGDKTFANKCLESIKGFQERGKTLFFVSHSTGTTAKMCNKAIWLHFGEMKSEGTIEEIIHEYESFVEGFNQLTKEEQVQFKDKMMASQTKPLLKMPKLEAVSRRTLLNATILYIIFMLATLYHTWVVI</sequence>
<evidence type="ECO:0000256" key="3">
    <source>
        <dbReference type="ARBA" id="ARBA00022475"/>
    </source>
</evidence>
<evidence type="ECO:0000256" key="2">
    <source>
        <dbReference type="ARBA" id="ARBA00022448"/>
    </source>
</evidence>
<keyword evidence="11" id="KW-1185">Reference proteome</keyword>
<dbReference type="InterPro" id="IPR015860">
    <property type="entry name" value="ABC_transpr_TagH-like"/>
</dbReference>
<dbReference type="RefSeq" id="WP_245705645.1">
    <property type="nucleotide sequence ID" value="NZ_FOIT01000003.1"/>
</dbReference>
<feature type="transmembrane region" description="Helical" evidence="8">
    <location>
        <begin position="282"/>
        <end position="302"/>
    </location>
</feature>
<evidence type="ECO:0000259" key="9">
    <source>
        <dbReference type="PROSITE" id="PS50893"/>
    </source>
</evidence>
<dbReference type="GO" id="GO:0016887">
    <property type="term" value="F:ATP hydrolysis activity"/>
    <property type="evidence" value="ECO:0007669"/>
    <property type="project" value="InterPro"/>
</dbReference>
<dbReference type="PANTHER" id="PTHR46743:SF2">
    <property type="entry name" value="TEICHOIC ACIDS EXPORT ATP-BINDING PROTEIN TAGH"/>
    <property type="match status" value="1"/>
</dbReference>
<keyword evidence="4" id="KW-0547">Nucleotide-binding</keyword>
<keyword evidence="2" id="KW-0813">Transport</keyword>
<keyword evidence="6" id="KW-1278">Translocase</keyword>
<keyword evidence="3" id="KW-1003">Cell membrane</keyword>
<evidence type="ECO:0000313" key="11">
    <source>
        <dbReference type="Proteomes" id="UP000243605"/>
    </source>
</evidence>
<dbReference type="InterPro" id="IPR017871">
    <property type="entry name" value="ABC_transporter-like_CS"/>
</dbReference>
<reference evidence="10 11" key="1">
    <citation type="submission" date="2016-10" db="EMBL/GenBank/DDBJ databases">
        <authorList>
            <person name="Varghese N."/>
            <person name="Submissions S."/>
        </authorList>
    </citation>
    <scope>NUCLEOTIDE SEQUENCE [LARGE SCALE GENOMIC DNA]</scope>
    <source>
        <strain evidence="10 11">IBRC-M10081</strain>
    </source>
</reference>
<dbReference type="InterPro" id="IPR050683">
    <property type="entry name" value="Bact_Polysacc_Export_ATP-bd"/>
</dbReference>
<proteinExistence type="inferred from homology"/>
<organism evidence="10 11">
    <name type="scientific">Aliicoccus persicus</name>
    <dbReference type="NCBI Taxonomy" id="930138"/>
    <lineage>
        <taxon>Bacteria</taxon>
        <taxon>Bacillati</taxon>
        <taxon>Bacillota</taxon>
        <taxon>Bacilli</taxon>
        <taxon>Bacillales</taxon>
        <taxon>Staphylococcaceae</taxon>
        <taxon>Aliicoccus</taxon>
    </lineage>
</organism>
<dbReference type="AlphaFoldDB" id="A0A662Z4T7"/>
<dbReference type="Proteomes" id="UP000243605">
    <property type="component" value="Unassembled WGS sequence"/>
</dbReference>
<dbReference type="GO" id="GO:0005524">
    <property type="term" value="F:ATP binding"/>
    <property type="evidence" value="ECO:0007669"/>
    <property type="project" value="UniProtKB-KW"/>
</dbReference>
<name>A0A662Z4T7_9STAP</name>
<dbReference type="GO" id="GO:0140359">
    <property type="term" value="F:ABC-type transporter activity"/>
    <property type="evidence" value="ECO:0007669"/>
    <property type="project" value="InterPro"/>
</dbReference>
<keyword evidence="8" id="KW-0812">Transmembrane</keyword>
<evidence type="ECO:0000256" key="7">
    <source>
        <dbReference type="ARBA" id="ARBA00023136"/>
    </source>
</evidence>
<keyword evidence="5 10" id="KW-0067">ATP-binding</keyword>
<dbReference type="FunFam" id="3.40.50.300:FF:003010">
    <property type="entry name" value="Teichoic acids export ATP-binding protein TagH"/>
    <property type="match status" value="1"/>
</dbReference>
<dbReference type="PANTHER" id="PTHR46743">
    <property type="entry name" value="TEICHOIC ACIDS EXPORT ATP-BINDING PROTEIN TAGH"/>
    <property type="match status" value="1"/>
</dbReference>
<gene>
    <name evidence="10" type="ORF">SAMN05192557_1374</name>
</gene>
<keyword evidence="7 8" id="KW-0472">Membrane</keyword>
<protein>
    <submittedName>
        <fullName evidence="10">Teichoic acid transport system ATP-binding protein</fullName>
    </submittedName>
</protein>
<dbReference type="PROSITE" id="PS50893">
    <property type="entry name" value="ABC_TRANSPORTER_2"/>
    <property type="match status" value="1"/>
</dbReference>
<evidence type="ECO:0000256" key="1">
    <source>
        <dbReference type="ARBA" id="ARBA00005417"/>
    </source>
</evidence>
<dbReference type="InterPro" id="IPR003593">
    <property type="entry name" value="AAA+_ATPase"/>
</dbReference>
<dbReference type="Pfam" id="PF00005">
    <property type="entry name" value="ABC_tran"/>
    <property type="match status" value="1"/>
</dbReference>
<dbReference type="PROSITE" id="PS00211">
    <property type="entry name" value="ABC_TRANSPORTER_1"/>
    <property type="match status" value="1"/>
</dbReference>
<evidence type="ECO:0000313" key="10">
    <source>
        <dbReference type="EMBL" id="SEW03734.1"/>
    </source>
</evidence>
<dbReference type="InterPro" id="IPR027417">
    <property type="entry name" value="P-loop_NTPase"/>
</dbReference>
<evidence type="ECO:0000256" key="5">
    <source>
        <dbReference type="ARBA" id="ARBA00022840"/>
    </source>
</evidence>
<evidence type="ECO:0000256" key="4">
    <source>
        <dbReference type="ARBA" id="ARBA00022741"/>
    </source>
</evidence>
<dbReference type="SMART" id="SM00382">
    <property type="entry name" value="AAA"/>
    <property type="match status" value="1"/>
</dbReference>
<dbReference type="CDD" id="cd03220">
    <property type="entry name" value="ABC_KpsT_Wzt"/>
    <property type="match status" value="1"/>
</dbReference>
<dbReference type="InterPro" id="IPR003439">
    <property type="entry name" value="ABC_transporter-like_ATP-bd"/>
</dbReference>
<dbReference type="SUPFAM" id="SSF52540">
    <property type="entry name" value="P-loop containing nucleoside triphosphate hydrolases"/>
    <property type="match status" value="1"/>
</dbReference>
<evidence type="ECO:0000256" key="8">
    <source>
        <dbReference type="SAM" id="Phobius"/>
    </source>
</evidence>
<evidence type="ECO:0000256" key="6">
    <source>
        <dbReference type="ARBA" id="ARBA00022967"/>
    </source>
</evidence>
<dbReference type="GO" id="GO:0016020">
    <property type="term" value="C:membrane"/>
    <property type="evidence" value="ECO:0007669"/>
    <property type="project" value="InterPro"/>
</dbReference>
<accession>A0A662Z4T7</accession>
<comment type="similarity">
    <text evidence="1">Belongs to the ABC transporter superfamily.</text>
</comment>